<evidence type="ECO:0000256" key="9">
    <source>
        <dbReference type="RuleBase" id="RU004417"/>
    </source>
</evidence>
<dbReference type="InterPro" id="IPR006096">
    <property type="entry name" value="Glu/Leu/Phe/Val/Trp_DH_C"/>
</dbReference>
<dbReference type="GO" id="GO:0000166">
    <property type="term" value="F:nucleotide binding"/>
    <property type="evidence" value="ECO:0007669"/>
    <property type="project" value="UniProtKB-KW"/>
</dbReference>
<dbReference type="PRINTS" id="PR00082">
    <property type="entry name" value="GLFDHDRGNASE"/>
</dbReference>
<keyword evidence="7" id="KW-0547">Nucleotide-binding</keyword>
<feature type="binding site" evidence="7">
    <location>
        <position position="208"/>
    </location>
    <ligand>
        <name>NAD(+)</name>
        <dbReference type="ChEBI" id="CHEBI:57540"/>
    </ligand>
</feature>
<evidence type="ECO:0000313" key="12">
    <source>
        <dbReference type="Proteomes" id="UP000005104"/>
    </source>
</evidence>
<dbReference type="Pfam" id="PF00208">
    <property type="entry name" value="ELFV_dehydrog"/>
    <property type="match status" value="1"/>
</dbReference>
<dbReference type="STRING" id="768710.DesyoDRAFT_0408"/>
<feature type="binding site" evidence="7">
    <location>
        <position position="110"/>
    </location>
    <ligand>
        <name>substrate</name>
    </ligand>
</feature>
<keyword evidence="7" id="KW-0520">NAD</keyword>
<dbReference type="GO" id="GO:0005829">
    <property type="term" value="C:cytosol"/>
    <property type="evidence" value="ECO:0007669"/>
    <property type="project" value="TreeGrafter"/>
</dbReference>
<evidence type="ECO:0000256" key="8">
    <source>
        <dbReference type="PIRSR" id="PIRSR000185-3"/>
    </source>
</evidence>
<dbReference type="Gene3D" id="3.40.50.720">
    <property type="entry name" value="NAD(P)-binding Rossmann-like Domain"/>
    <property type="match status" value="1"/>
</dbReference>
<dbReference type="CDD" id="cd05313">
    <property type="entry name" value="NAD_bind_2_Glu_DH"/>
    <property type="match status" value="1"/>
</dbReference>
<feature type="binding site" evidence="7">
    <location>
        <position position="89"/>
    </location>
    <ligand>
        <name>substrate</name>
    </ligand>
</feature>
<evidence type="ECO:0000256" key="5">
    <source>
        <dbReference type="PIRNR" id="PIRNR000185"/>
    </source>
</evidence>
<evidence type="ECO:0000256" key="1">
    <source>
        <dbReference type="ARBA" id="ARBA00006382"/>
    </source>
</evidence>
<dbReference type="GO" id="GO:0006537">
    <property type="term" value="P:glutamate biosynthetic process"/>
    <property type="evidence" value="ECO:0007669"/>
    <property type="project" value="TreeGrafter"/>
</dbReference>
<dbReference type="EMBL" id="CM001441">
    <property type="protein sequence ID" value="EHQ87601.1"/>
    <property type="molecule type" value="Genomic_DNA"/>
</dbReference>
<feature type="site" description="Important for catalysis" evidence="8">
    <location>
        <position position="165"/>
    </location>
</feature>
<evidence type="ECO:0000256" key="2">
    <source>
        <dbReference type="ARBA" id="ARBA00011643"/>
    </source>
</evidence>
<dbReference type="PANTHER" id="PTHR43571">
    <property type="entry name" value="NADP-SPECIFIC GLUTAMATE DEHYDROGENASE 1-RELATED"/>
    <property type="match status" value="1"/>
</dbReference>
<dbReference type="SMART" id="SM00839">
    <property type="entry name" value="ELFV_dehydrog"/>
    <property type="match status" value="1"/>
</dbReference>
<name>H5Y1I8_9FIRM</name>
<feature type="binding site" evidence="7">
    <location>
        <position position="376"/>
    </location>
    <ligand>
        <name>substrate</name>
    </ligand>
</feature>
<sequence>MSYVQGVLEEAIKRNPNEVEFHQTLKEVLTSLEPVFSKRPQYVKTGILERLVEPERQIIFRVPWVDDQGNLQVNRGFRVQFNSAIGPYKGGLRFHPSVNLGIMKFLGFEQIFKNSLTGLPIGGGKGGSDFDPKGKSEREVMVFCQSFMNEIYRHIDADTDVPAGDIGVGGREVGYMFGQYKKLANKFTGVLTGKGLTFGGSLTRTEATGYGVIYFMDQALKAQGKSFAGATTVVSGSGNVAIYAVEKAQQLGAKVVAMSDSDGYIYDPKGINIGTIKQLKEVERKRISEYANIHPTAEFHEGCSGIWTIACDIALPCATQNEVTEEAARSLIAGGCYAVGEGSNMSSTLEAIEYIQSKNVLFAPSKAANAGGVAVSALEMSQNSMRYSWTFEEVDTKLQTIMANIFKNSNEAAKEFGYEGNLVAGANIAGFLKVAEAMLAQGIV</sequence>
<feature type="active site" description="Proton donor" evidence="6">
    <location>
        <position position="125"/>
    </location>
</feature>
<evidence type="ECO:0000313" key="11">
    <source>
        <dbReference type="EMBL" id="EHQ87601.1"/>
    </source>
</evidence>
<dbReference type="FunFam" id="3.40.50.10860:FF:000002">
    <property type="entry name" value="Glutamate dehydrogenase"/>
    <property type="match status" value="1"/>
</dbReference>
<dbReference type="Pfam" id="PF02812">
    <property type="entry name" value="ELFV_dehydrog_N"/>
    <property type="match status" value="1"/>
</dbReference>
<evidence type="ECO:0000256" key="6">
    <source>
        <dbReference type="PIRSR" id="PIRSR000185-1"/>
    </source>
</evidence>
<evidence type="ECO:0000256" key="7">
    <source>
        <dbReference type="PIRSR" id="PIRSR000185-2"/>
    </source>
</evidence>
<evidence type="ECO:0000256" key="4">
    <source>
        <dbReference type="ARBA" id="ARBA00023002"/>
    </source>
</evidence>
<feature type="domain" description="Glutamate/phenylalanine/leucine/valine/L-tryptophan dehydrogenase C-terminal" evidence="10">
    <location>
        <begin position="201"/>
        <end position="442"/>
    </location>
</feature>
<dbReference type="Proteomes" id="UP000005104">
    <property type="component" value="Chromosome"/>
</dbReference>
<comment type="subunit">
    <text evidence="2">Homohexamer.</text>
</comment>
<dbReference type="eggNOG" id="COG0334">
    <property type="taxonomic scope" value="Bacteria"/>
</dbReference>
<comment type="similarity">
    <text evidence="1 5 9">Belongs to the Glu/Leu/Phe/Val dehydrogenases family.</text>
</comment>
<dbReference type="InterPro" id="IPR046346">
    <property type="entry name" value="Aminoacid_DH-like_N_sf"/>
</dbReference>
<feature type="binding site" evidence="7">
    <location>
        <position position="164"/>
    </location>
    <ligand>
        <name>substrate</name>
    </ligand>
</feature>
<keyword evidence="4 5" id="KW-0560">Oxidoreductase</keyword>
<dbReference type="NCBIfam" id="NF006929">
    <property type="entry name" value="PRK09414.1"/>
    <property type="match status" value="1"/>
</dbReference>
<dbReference type="InterPro" id="IPR033524">
    <property type="entry name" value="Glu/Leu/Phe/Val_DH_AS"/>
</dbReference>
<dbReference type="PANTHER" id="PTHR43571:SF1">
    <property type="entry name" value="NADP-SPECIFIC GLUTAMATE DEHYDROGENASE 1-RELATED"/>
    <property type="match status" value="1"/>
</dbReference>
<dbReference type="InterPro" id="IPR036291">
    <property type="entry name" value="NAD(P)-bd_dom_sf"/>
</dbReference>
<dbReference type="Gene3D" id="3.40.50.10860">
    <property type="entry name" value="Leucine Dehydrogenase, chain A, domain 1"/>
    <property type="match status" value="1"/>
</dbReference>
<dbReference type="InterPro" id="IPR050724">
    <property type="entry name" value="Glu_Leu_Phe_Val_DH"/>
</dbReference>
<dbReference type="SUPFAM" id="SSF51735">
    <property type="entry name" value="NAD(P)-binding Rossmann-fold domains"/>
    <property type="match status" value="1"/>
</dbReference>
<reference evidence="11 12" key="1">
    <citation type="submission" date="2011-11" db="EMBL/GenBank/DDBJ databases">
        <title>The Noncontiguous Finished genome of Desulfosporosinus youngiae DSM 17734.</title>
        <authorList>
            <consortium name="US DOE Joint Genome Institute (JGI-PGF)"/>
            <person name="Lucas S."/>
            <person name="Han J."/>
            <person name="Lapidus A."/>
            <person name="Cheng J.-F."/>
            <person name="Goodwin L."/>
            <person name="Pitluck S."/>
            <person name="Peters L."/>
            <person name="Ovchinnikova G."/>
            <person name="Lu M."/>
            <person name="Land M.L."/>
            <person name="Hauser L."/>
            <person name="Pester M."/>
            <person name="Spring S."/>
            <person name="Ollivier B."/>
            <person name="Rattei T."/>
            <person name="Klenk H.-P."/>
            <person name="Wagner M."/>
            <person name="Loy A."/>
            <person name="Woyke T.J."/>
        </authorList>
    </citation>
    <scope>NUCLEOTIDE SEQUENCE [LARGE SCALE GENOMIC DNA]</scope>
    <source>
        <strain evidence="11 12">DSM 17734</strain>
    </source>
</reference>
<dbReference type="PROSITE" id="PS00074">
    <property type="entry name" value="GLFV_DEHYDROGENASE"/>
    <property type="match status" value="1"/>
</dbReference>
<dbReference type="InterPro" id="IPR033922">
    <property type="entry name" value="NAD_bind_Glu_DH"/>
</dbReference>
<accession>H5Y1I8</accession>
<protein>
    <recommendedName>
        <fullName evidence="3 5">Glutamate dehydrogenase</fullName>
    </recommendedName>
</protein>
<feature type="binding site" evidence="7">
    <location>
        <position position="113"/>
    </location>
    <ligand>
        <name>substrate</name>
    </ligand>
</feature>
<dbReference type="OrthoDB" id="9803297at2"/>
<feature type="binding site" evidence="7">
    <location>
        <position position="239"/>
    </location>
    <ligand>
        <name>NAD(+)</name>
        <dbReference type="ChEBI" id="CHEBI:57540"/>
    </ligand>
</feature>
<evidence type="ECO:0000256" key="3">
    <source>
        <dbReference type="ARBA" id="ARBA00012896"/>
    </source>
</evidence>
<dbReference type="HOGENOM" id="CLU_025763_2_1_9"/>
<dbReference type="FunFam" id="3.40.50.720:FF:000030">
    <property type="entry name" value="Glutamate dehydrogenase"/>
    <property type="match status" value="1"/>
</dbReference>
<organism evidence="11 12">
    <name type="scientific">Desulfosporosinus youngiae DSM 17734</name>
    <dbReference type="NCBI Taxonomy" id="768710"/>
    <lineage>
        <taxon>Bacteria</taxon>
        <taxon>Bacillati</taxon>
        <taxon>Bacillota</taxon>
        <taxon>Clostridia</taxon>
        <taxon>Eubacteriales</taxon>
        <taxon>Desulfitobacteriaceae</taxon>
        <taxon>Desulfosporosinus</taxon>
    </lineage>
</organism>
<keyword evidence="12" id="KW-1185">Reference proteome</keyword>
<proteinExistence type="inferred from homology"/>
<dbReference type="SUPFAM" id="SSF53223">
    <property type="entry name" value="Aminoacid dehydrogenase-like, N-terminal domain"/>
    <property type="match status" value="1"/>
</dbReference>
<evidence type="ECO:0000259" key="10">
    <source>
        <dbReference type="SMART" id="SM00839"/>
    </source>
</evidence>
<dbReference type="Gene3D" id="1.10.285.10">
    <property type="entry name" value="Glutamate Dehydrogenase, chain A, domain 3"/>
    <property type="match status" value="2"/>
</dbReference>
<gene>
    <name evidence="11" type="ORF">DesyoDRAFT_0408</name>
</gene>
<dbReference type="InterPro" id="IPR006095">
    <property type="entry name" value="Glu/Leu/Phe/Val/Trp_DH"/>
</dbReference>
<dbReference type="FunFam" id="1.10.285.10:FF:000001">
    <property type="entry name" value="Glutamate dehydrogenase"/>
    <property type="match status" value="1"/>
</dbReference>
<dbReference type="GO" id="GO:0004354">
    <property type="term" value="F:glutamate dehydrogenase (NADP+) activity"/>
    <property type="evidence" value="ECO:0007669"/>
    <property type="project" value="TreeGrafter"/>
</dbReference>
<dbReference type="InterPro" id="IPR014362">
    <property type="entry name" value="Glu_DH"/>
</dbReference>
<dbReference type="InterPro" id="IPR006097">
    <property type="entry name" value="Glu/Leu/Phe/Val/Trp_DH_dimer"/>
</dbReference>
<dbReference type="AlphaFoldDB" id="H5Y1I8"/>
<dbReference type="RefSeq" id="WP_007778761.1">
    <property type="nucleotide sequence ID" value="NZ_CM001441.1"/>
</dbReference>
<dbReference type="PIRSF" id="PIRSF000185">
    <property type="entry name" value="Glu_DH"/>
    <property type="match status" value="1"/>
</dbReference>